<keyword evidence="1" id="KW-0472">Membrane</keyword>
<reference evidence="3" key="1">
    <citation type="submission" date="2022-11" db="UniProtKB">
        <authorList>
            <consortium name="WormBaseParasite"/>
        </authorList>
    </citation>
    <scope>IDENTIFICATION</scope>
</reference>
<accession>A0A914H7H9</accession>
<dbReference type="AlphaFoldDB" id="A0A914H7H9"/>
<evidence type="ECO:0000313" key="3">
    <source>
        <dbReference type="WBParaSite" id="Gr19_v10_g14429.t1"/>
    </source>
</evidence>
<sequence>MANKGDFNENESQIKRRRRLPLELQCEMEQYQKQQQQNIDALTEEKKWNNVTTPRTSIHRLLFQICRWRNCAFYLVLDFPLAFVTLIFELLNFNGR</sequence>
<protein>
    <submittedName>
        <fullName evidence="3">Uncharacterized protein</fullName>
    </submittedName>
</protein>
<organism evidence="2 3">
    <name type="scientific">Globodera rostochiensis</name>
    <name type="common">Golden nematode worm</name>
    <name type="synonym">Heterodera rostochiensis</name>
    <dbReference type="NCBI Taxonomy" id="31243"/>
    <lineage>
        <taxon>Eukaryota</taxon>
        <taxon>Metazoa</taxon>
        <taxon>Ecdysozoa</taxon>
        <taxon>Nematoda</taxon>
        <taxon>Chromadorea</taxon>
        <taxon>Rhabditida</taxon>
        <taxon>Tylenchina</taxon>
        <taxon>Tylenchomorpha</taxon>
        <taxon>Tylenchoidea</taxon>
        <taxon>Heteroderidae</taxon>
        <taxon>Heteroderinae</taxon>
        <taxon>Globodera</taxon>
    </lineage>
</organism>
<keyword evidence="2" id="KW-1185">Reference proteome</keyword>
<evidence type="ECO:0000256" key="1">
    <source>
        <dbReference type="SAM" id="Phobius"/>
    </source>
</evidence>
<keyword evidence="1" id="KW-1133">Transmembrane helix</keyword>
<dbReference type="Proteomes" id="UP000887572">
    <property type="component" value="Unplaced"/>
</dbReference>
<keyword evidence="1" id="KW-0812">Transmembrane</keyword>
<name>A0A914H7H9_GLORO</name>
<proteinExistence type="predicted"/>
<evidence type="ECO:0000313" key="2">
    <source>
        <dbReference type="Proteomes" id="UP000887572"/>
    </source>
</evidence>
<feature type="transmembrane region" description="Helical" evidence="1">
    <location>
        <begin position="71"/>
        <end position="91"/>
    </location>
</feature>
<dbReference type="WBParaSite" id="Gr19_v10_g14429.t1">
    <property type="protein sequence ID" value="Gr19_v10_g14429.t1"/>
    <property type="gene ID" value="Gr19_v10_g14429"/>
</dbReference>